<dbReference type="OrthoDB" id="428854at2759"/>
<protein>
    <submittedName>
        <fullName evidence="13">Uncharacterized protein</fullName>
    </submittedName>
</protein>
<accession>A0A7R8WDM6</accession>
<evidence type="ECO:0000259" key="12">
    <source>
        <dbReference type="Pfam" id="PF13880"/>
    </source>
</evidence>
<dbReference type="GO" id="GO:0008270">
    <property type="term" value="F:zinc ion binding"/>
    <property type="evidence" value="ECO:0007669"/>
    <property type="project" value="UniProtKB-KW"/>
</dbReference>
<feature type="compositionally biased region" description="Polar residues" evidence="10">
    <location>
        <begin position="71"/>
        <end position="91"/>
    </location>
</feature>
<keyword evidence="9" id="KW-0012">Acyltransferase</keyword>
<feature type="compositionally biased region" description="Polar residues" evidence="10">
    <location>
        <begin position="260"/>
        <end position="272"/>
    </location>
</feature>
<evidence type="ECO:0000256" key="6">
    <source>
        <dbReference type="ARBA" id="ARBA00022833"/>
    </source>
</evidence>
<evidence type="ECO:0000259" key="11">
    <source>
        <dbReference type="Pfam" id="PF13878"/>
    </source>
</evidence>
<dbReference type="GO" id="GO:0007064">
    <property type="term" value="P:mitotic sister chromatid cohesion"/>
    <property type="evidence" value="ECO:0007669"/>
    <property type="project" value="TreeGrafter"/>
</dbReference>
<evidence type="ECO:0000313" key="13">
    <source>
        <dbReference type="EMBL" id="CAD7227409.1"/>
    </source>
</evidence>
<dbReference type="Pfam" id="PF13878">
    <property type="entry name" value="zf-C2H2_3"/>
    <property type="match status" value="1"/>
</dbReference>
<dbReference type="GO" id="GO:0005634">
    <property type="term" value="C:nucleus"/>
    <property type="evidence" value="ECO:0007669"/>
    <property type="project" value="UniProtKB-SubCell"/>
</dbReference>
<feature type="region of interest" description="Disordered" evidence="10">
    <location>
        <begin position="321"/>
        <end position="349"/>
    </location>
</feature>
<evidence type="ECO:0000256" key="9">
    <source>
        <dbReference type="ARBA" id="ARBA00023315"/>
    </source>
</evidence>
<dbReference type="GO" id="GO:0061733">
    <property type="term" value="F:protein-lysine-acetyltransferase activity"/>
    <property type="evidence" value="ECO:0007669"/>
    <property type="project" value="TreeGrafter"/>
</dbReference>
<dbReference type="SUPFAM" id="SSF55729">
    <property type="entry name" value="Acyl-CoA N-acyltransferases (Nat)"/>
    <property type="match status" value="1"/>
</dbReference>
<evidence type="ECO:0000256" key="3">
    <source>
        <dbReference type="ARBA" id="ARBA00022679"/>
    </source>
</evidence>
<keyword evidence="5" id="KW-0863">Zinc-finger</keyword>
<reference evidence="13" key="1">
    <citation type="submission" date="2020-11" db="EMBL/GenBank/DDBJ databases">
        <authorList>
            <person name="Tran Van P."/>
        </authorList>
    </citation>
    <scope>NUCLEOTIDE SEQUENCE</scope>
</reference>
<dbReference type="InterPro" id="IPR028005">
    <property type="entry name" value="AcTrfase_ESCO_Znf_dom"/>
</dbReference>
<dbReference type="PANTHER" id="PTHR45884:SF2">
    <property type="entry name" value="N-ACETYLTRANSFERASE ECO"/>
    <property type="match status" value="1"/>
</dbReference>
<sequence length="576" mass="63175">MTRMRGFRGSECINRGVTHNIKKPKKTLKKSITQNSVSVSRKRKLEGTLSNRSQPVAPPPPKKRVFDFKMSYSTPTKVALSSSDQNVANEVSPSTSTGDSSSASPTSQEATVPQQKTDLAVEEVESVEKMIQEFYGDTQKKTPPKKRFFKRKSPKKAIVRLSAGIEVGCRFKASPDKLHPSPKKVVLLDSSSPTSAAMTTAASPTICIPDTGNEITQVQSPTRTRNPLMSSVLTPLTPPSSNKKAALVRSRPMPSGIDWTVSSKDQDSSCTPPSAAMFKQLEEDDKGDMSPLLSAVSSCLSLSPSAGEQRLFPVFQRAEARSGCSPDRSGHGDATQRPRHLAPSKDKQGRCQMTLEAGQKSEVTQCQSCDFVYNSTDLDDVVAHAEHHDKVTGRNPALRYHCWKQERIHYVSAQAPKGSIVSVKATDPPSRWKMALEALEVCNSEIGWKGDQKSSATDSESCQMFLYIHDKKIIGILLAERISSAFRVIPNEGSLLVETEPCPARCGVSRLWVAEAWRQFGVARHLISVLMENFEGTALSCEDVALTSPTEAGRRFASKVLGERFKVYMYEKSECA</sequence>
<evidence type="ECO:0000256" key="10">
    <source>
        <dbReference type="SAM" id="MobiDB-lite"/>
    </source>
</evidence>
<organism evidence="13">
    <name type="scientific">Cyprideis torosa</name>
    <dbReference type="NCBI Taxonomy" id="163714"/>
    <lineage>
        <taxon>Eukaryota</taxon>
        <taxon>Metazoa</taxon>
        <taxon>Ecdysozoa</taxon>
        <taxon>Arthropoda</taxon>
        <taxon>Crustacea</taxon>
        <taxon>Oligostraca</taxon>
        <taxon>Ostracoda</taxon>
        <taxon>Podocopa</taxon>
        <taxon>Podocopida</taxon>
        <taxon>Cytherocopina</taxon>
        <taxon>Cytheroidea</taxon>
        <taxon>Cytherideidae</taxon>
        <taxon>Cyprideis</taxon>
    </lineage>
</organism>
<keyword evidence="6" id="KW-0862">Zinc</keyword>
<evidence type="ECO:0000256" key="4">
    <source>
        <dbReference type="ARBA" id="ARBA00022723"/>
    </source>
</evidence>
<keyword evidence="4" id="KW-0479">Metal-binding</keyword>
<feature type="domain" description="N-acetyltransferase ESCO acetyl-transferase" evidence="12">
    <location>
        <begin position="503"/>
        <end position="568"/>
    </location>
</feature>
<feature type="compositionally biased region" description="Low complexity" evidence="10">
    <location>
        <begin position="92"/>
        <end position="107"/>
    </location>
</feature>
<comment type="similarity">
    <text evidence="2">Belongs to the acetyltransferase family. ECO subfamily.</text>
</comment>
<feature type="compositionally biased region" description="Polar residues" evidence="10">
    <location>
        <begin position="108"/>
        <end position="117"/>
    </location>
</feature>
<dbReference type="AlphaFoldDB" id="A0A7R8WDM6"/>
<keyword evidence="3" id="KW-0808">Transferase</keyword>
<comment type="subcellular location">
    <subcellularLocation>
        <location evidence="1">Nucleus</location>
    </subcellularLocation>
</comment>
<feature type="region of interest" description="Disordered" evidence="10">
    <location>
        <begin position="219"/>
        <end position="273"/>
    </location>
</feature>
<dbReference type="InterPro" id="IPR016181">
    <property type="entry name" value="Acyl_CoA_acyltransferase"/>
</dbReference>
<name>A0A7R8WDM6_9CRUS</name>
<feature type="compositionally biased region" description="Basic residues" evidence="10">
    <location>
        <begin position="20"/>
        <end position="29"/>
    </location>
</feature>
<evidence type="ECO:0000256" key="5">
    <source>
        <dbReference type="ARBA" id="ARBA00022771"/>
    </source>
</evidence>
<evidence type="ECO:0000256" key="1">
    <source>
        <dbReference type="ARBA" id="ARBA00004123"/>
    </source>
</evidence>
<evidence type="ECO:0000256" key="2">
    <source>
        <dbReference type="ARBA" id="ARBA00005816"/>
    </source>
</evidence>
<proteinExistence type="inferred from homology"/>
<dbReference type="EMBL" id="OB661127">
    <property type="protein sequence ID" value="CAD7227409.1"/>
    <property type="molecule type" value="Genomic_DNA"/>
</dbReference>
<evidence type="ECO:0000256" key="8">
    <source>
        <dbReference type="ARBA" id="ARBA00023306"/>
    </source>
</evidence>
<keyword evidence="7" id="KW-0539">Nucleus</keyword>
<feature type="compositionally biased region" description="Low complexity" evidence="10">
    <location>
        <begin position="227"/>
        <end position="241"/>
    </location>
</feature>
<dbReference type="PANTHER" id="PTHR45884">
    <property type="entry name" value="N-ACETYLTRANSFERASE ECO"/>
    <property type="match status" value="1"/>
</dbReference>
<dbReference type="GO" id="GO:0000785">
    <property type="term" value="C:chromatin"/>
    <property type="evidence" value="ECO:0007669"/>
    <property type="project" value="TreeGrafter"/>
</dbReference>
<feature type="region of interest" description="Disordered" evidence="10">
    <location>
        <begin position="1"/>
        <end position="118"/>
    </location>
</feature>
<dbReference type="InterPro" id="IPR028009">
    <property type="entry name" value="ESCO_Acetyltransf_dom"/>
</dbReference>
<gene>
    <name evidence="13" type="ORF">CTOB1V02_LOCUS5316</name>
</gene>
<evidence type="ECO:0000256" key="7">
    <source>
        <dbReference type="ARBA" id="ARBA00023242"/>
    </source>
</evidence>
<feature type="domain" description="N-acetyltransferase ESCO zinc-finger" evidence="11">
    <location>
        <begin position="352"/>
        <end position="390"/>
    </location>
</feature>
<dbReference type="Pfam" id="PF13880">
    <property type="entry name" value="Acetyltransf_13"/>
    <property type="match status" value="1"/>
</dbReference>
<keyword evidence="8" id="KW-0131">Cell cycle</keyword>